<comment type="cofactor">
    <cofactor evidence="11">
        <name>Zn(2+)</name>
        <dbReference type="ChEBI" id="CHEBI:29105"/>
    </cofactor>
    <text evidence="11">Binds 1 zinc ion per subunit.</text>
</comment>
<dbReference type="GO" id="GO:0009231">
    <property type="term" value="P:riboflavin biosynthetic process"/>
    <property type="evidence" value="ECO:0007669"/>
    <property type="project" value="UniProtKB-UniRule"/>
</dbReference>
<evidence type="ECO:0000256" key="7">
    <source>
        <dbReference type="ARBA" id="ARBA00022833"/>
    </source>
</evidence>
<keyword evidence="14" id="KW-1185">Reference proteome</keyword>
<sequence>MVETRLPTVHGEFLAVGYLDRRSGIEHVALVHGDVVDESVLTRVHSECLTGDAFASTHCECGDQLSAALRAIVAAGRGILVYLQGHEGRGIGLLAKLRAMKLQEGGLDTVEANIALGLPVDAREYGEAAEILQDLGVRSVRLLSNNPRKREALLRHGVAVAEQVPLLMPPGVENIRYLRAKRERLDHDLPHLDGIPGLS</sequence>
<feature type="binding site" evidence="11">
    <location>
        <begin position="43"/>
        <end position="47"/>
    </location>
    <ligand>
        <name>GTP</name>
        <dbReference type="ChEBI" id="CHEBI:37565"/>
    </ligand>
</feature>
<evidence type="ECO:0000256" key="1">
    <source>
        <dbReference type="ARBA" id="ARBA00004853"/>
    </source>
</evidence>
<dbReference type="RefSeq" id="WP_128512730.1">
    <property type="nucleotide sequence ID" value="NZ_QUAC01000486.1"/>
</dbReference>
<evidence type="ECO:0000313" key="13">
    <source>
        <dbReference type="EMBL" id="REK84374.1"/>
    </source>
</evidence>
<dbReference type="InterPro" id="IPR000926">
    <property type="entry name" value="RibA"/>
</dbReference>
<keyword evidence="7 11" id="KW-0862">Zinc</keyword>
<keyword evidence="3 11" id="KW-0686">Riboflavin biosynthesis</keyword>
<dbReference type="NCBIfam" id="TIGR00505">
    <property type="entry name" value="ribA"/>
    <property type="match status" value="1"/>
</dbReference>
<feature type="binding site" evidence="11">
    <location>
        <position position="149"/>
    </location>
    <ligand>
        <name>GTP</name>
        <dbReference type="ChEBI" id="CHEBI:37565"/>
    </ligand>
</feature>
<dbReference type="CDD" id="cd00641">
    <property type="entry name" value="GTP_cyclohydro2"/>
    <property type="match status" value="1"/>
</dbReference>
<evidence type="ECO:0000256" key="11">
    <source>
        <dbReference type="HAMAP-Rule" id="MF_00179"/>
    </source>
</evidence>
<evidence type="ECO:0000256" key="5">
    <source>
        <dbReference type="ARBA" id="ARBA00022741"/>
    </source>
</evidence>
<reference evidence="13 14" key="1">
    <citation type="submission" date="2018-08" db="EMBL/GenBank/DDBJ databases">
        <title>Streptomyces NEAU-D10 sp. nov., a novel Actinomycete isolated from soil.</title>
        <authorList>
            <person name="Jin L."/>
        </authorList>
    </citation>
    <scope>NUCLEOTIDE SEQUENCE [LARGE SCALE GENOMIC DNA]</scope>
    <source>
        <strain evidence="13 14">NEAU-D10</strain>
    </source>
</reference>
<dbReference type="GO" id="GO:0008270">
    <property type="term" value="F:zinc ion binding"/>
    <property type="evidence" value="ECO:0007669"/>
    <property type="project" value="UniProtKB-UniRule"/>
</dbReference>
<dbReference type="OrthoDB" id="9793111at2"/>
<feature type="binding site" evidence="11">
    <location>
        <position position="61"/>
    </location>
    <ligand>
        <name>Zn(2+)</name>
        <dbReference type="ChEBI" id="CHEBI:29105"/>
        <note>catalytic</note>
    </ligand>
</feature>
<feature type="binding site" evidence="11">
    <location>
        <begin position="87"/>
        <end position="89"/>
    </location>
    <ligand>
        <name>GTP</name>
        <dbReference type="ChEBI" id="CHEBI:37565"/>
    </ligand>
</feature>
<comment type="similarity">
    <text evidence="11">Belongs to the GTP cyclohydrolase II family.</text>
</comment>
<keyword evidence="4 11" id="KW-0479">Metal-binding</keyword>
<dbReference type="GO" id="GO:0003935">
    <property type="term" value="F:GTP cyclohydrolase II activity"/>
    <property type="evidence" value="ECO:0007669"/>
    <property type="project" value="UniProtKB-UniRule"/>
</dbReference>
<dbReference type="FunFam" id="3.40.50.10990:FF:000001">
    <property type="entry name" value="Riboflavin biosynthesis protein RibBA"/>
    <property type="match status" value="1"/>
</dbReference>
<dbReference type="EC" id="3.5.4.25" evidence="11"/>
<dbReference type="InterPro" id="IPR036144">
    <property type="entry name" value="RibA-like_sf"/>
</dbReference>
<comment type="caution">
    <text evidence="13">The sequence shown here is derived from an EMBL/GenBank/DDBJ whole genome shotgun (WGS) entry which is preliminary data.</text>
</comment>
<dbReference type="GO" id="GO:0005829">
    <property type="term" value="C:cytosol"/>
    <property type="evidence" value="ECO:0007669"/>
    <property type="project" value="TreeGrafter"/>
</dbReference>
<dbReference type="NCBIfam" id="NF001591">
    <property type="entry name" value="PRK00393.1"/>
    <property type="match status" value="1"/>
</dbReference>
<dbReference type="PANTHER" id="PTHR21327">
    <property type="entry name" value="GTP CYCLOHYDROLASE II-RELATED"/>
    <property type="match status" value="1"/>
</dbReference>
<feature type="active site" description="Proton acceptor" evidence="11">
    <location>
        <position position="121"/>
    </location>
</feature>
<dbReference type="UniPathway" id="UPA00275">
    <property type="reaction ID" value="UER00400"/>
</dbReference>
<dbReference type="SUPFAM" id="SSF142695">
    <property type="entry name" value="RibA-like"/>
    <property type="match status" value="1"/>
</dbReference>
<feature type="domain" description="GTP cyclohydrolase II" evidence="12">
    <location>
        <begin position="2"/>
        <end position="165"/>
    </location>
</feature>
<comment type="function">
    <text evidence="9 11">Catalyzes the conversion of GTP to 2,5-diamino-6-ribosylamino-4(3H)-pyrimidinone 5'-phosphate (DARP), formate and pyrophosphate.</text>
</comment>
<dbReference type="HAMAP" id="MF_00179">
    <property type="entry name" value="RibA"/>
    <property type="match status" value="1"/>
</dbReference>
<feature type="binding site" evidence="11">
    <location>
        <position position="109"/>
    </location>
    <ligand>
        <name>GTP</name>
        <dbReference type="ChEBI" id="CHEBI:37565"/>
    </ligand>
</feature>
<protein>
    <recommendedName>
        <fullName evidence="11">GTP cyclohydrolase-2</fullName>
        <ecNumber evidence="11">3.5.4.25</ecNumber>
    </recommendedName>
    <alternativeName>
        <fullName evidence="11">GTP cyclohydrolase II</fullName>
    </alternativeName>
</protein>
<proteinExistence type="inferred from homology"/>
<evidence type="ECO:0000259" key="12">
    <source>
        <dbReference type="Pfam" id="PF00925"/>
    </source>
</evidence>
<dbReference type="Proteomes" id="UP000262477">
    <property type="component" value="Unassembled WGS sequence"/>
</dbReference>
<evidence type="ECO:0000256" key="8">
    <source>
        <dbReference type="ARBA" id="ARBA00023134"/>
    </source>
</evidence>
<dbReference type="PANTHER" id="PTHR21327:SF18">
    <property type="entry name" value="3,4-DIHYDROXY-2-BUTANONE 4-PHOSPHATE SYNTHASE"/>
    <property type="match status" value="1"/>
</dbReference>
<name>A0A371PPB8_STRIH</name>
<evidence type="ECO:0000256" key="10">
    <source>
        <dbReference type="ARBA" id="ARBA00049295"/>
    </source>
</evidence>
<evidence type="ECO:0000256" key="9">
    <source>
        <dbReference type="ARBA" id="ARBA00043932"/>
    </source>
</evidence>
<evidence type="ECO:0000256" key="4">
    <source>
        <dbReference type="ARBA" id="ARBA00022723"/>
    </source>
</evidence>
<dbReference type="GO" id="GO:0005525">
    <property type="term" value="F:GTP binding"/>
    <property type="evidence" value="ECO:0007669"/>
    <property type="project" value="UniProtKB-KW"/>
</dbReference>
<dbReference type="AlphaFoldDB" id="A0A371PPB8"/>
<evidence type="ECO:0000256" key="2">
    <source>
        <dbReference type="ARBA" id="ARBA00005520"/>
    </source>
</evidence>
<evidence type="ECO:0000256" key="3">
    <source>
        <dbReference type="ARBA" id="ARBA00022619"/>
    </source>
</evidence>
<keyword evidence="5 11" id="KW-0547">Nucleotide-binding</keyword>
<gene>
    <name evidence="11 13" type="primary">ribA</name>
    <name evidence="13" type="ORF">DY245_44055</name>
</gene>
<comment type="catalytic activity">
    <reaction evidence="10 11">
        <text>GTP + 4 H2O = 2,5-diamino-6-hydroxy-4-(5-phosphoribosylamino)-pyrimidine + formate + 2 phosphate + 3 H(+)</text>
        <dbReference type="Rhea" id="RHEA:23704"/>
        <dbReference type="ChEBI" id="CHEBI:15377"/>
        <dbReference type="ChEBI" id="CHEBI:15378"/>
        <dbReference type="ChEBI" id="CHEBI:15740"/>
        <dbReference type="ChEBI" id="CHEBI:37565"/>
        <dbReference type="ChEBI" id="CHEBI:43474"/>
        <dbReference type="ChEBI" id="CHEBI:58614"/>
        <dbReference type="EC" id="3.5.4.25"/>
    </reaction>
</comment>
<dbReference type="InterPro" id="IPR032677">
    <property type="entry name" value="GTP_cyclohydro_II"/>
</dbReference>
<feature type="binding site" evidence="11">
    <location>
        <position position="48"/>
    </location>
    <ligand>
        <name>Zn(2+)</name>
        <dbReference type="ChEBI" id="CHEBI:29105"/>
        <note>catalytic</note>
    </ligand>
</feature>
<dbReference type="Gene3D" id="3.40.50.10990">
    <property type="entry name" value="GTP cyclohydrolase II"/>
    <property type="match status" value="1"/>
</dbReference>
<evidence type="ECO:0000256" key="6">
    <source>
        <dbReference type="ARBA" id="ARBA00022801"/>
    </source>
</evidence>
<feature type="binding site" evidence="11">
    <location>
        <position position="64"/>
    </location>
    <ligand>
        <name>GTP</name>
        <dbReference type="ChEBI" id="CHEBI:37565"/>
    </ligand>
</feature>
<evidence type="ECO:0000313" key="14">
    <source>
        <dbReference type="Proteomes" id="UP000262477"/>
    </source>
</evidence>
<comment type="similarity">
    <text evidence="2">In the N-terminal section; belongs to the DHBP synthase family.</text>
</comment>
<dbReference type="Pfam" id="PF00925">
    <property type="entry name" value="GTP_cyclohydro2"/>
    <property type="match status" value="1"/>
</dbReference>
<accession>A0A371PPB8</accession>
<dbReference type="EMBL" id="QUAC01000486">
    <property type="protein sequence ID" value="REK84374.1"/>
    <property type="molecule type" value="Genomic_DNA"/>
</dbReference>
<keyword evidence="6 11" id="KW-0378">Hydrolase</keyword>
<keyword evidence="8 11" id="KW-0342">GTP-binding</keyword>
<organism evidence="13 14">
    <name type="scientific">Streptomyces inhibens</name>
    <dbReference type="NCBI Taxonomy" id="2293571"/>
    <lineage>
        <taxon>Bacteria</taxon>
        <taxon>Bacillati</taxon>
        <taxon>Actinomycetota</taxon>
        <taxon>Actinomycetes</taxon>
        <taxon>Kitasatosporales</taxon>
        <taxon>Streptomycetaceae</taxon>
        <taxon>Streptomyces</taxon>
    </lineage>
</organism>
<comment type="pathway">
    <text evidence="1 11">Cofactor biosynthesis; riboflavin biosynthesis; 5-amino-6-(D-ribitylamino)uracil from GTP: step 1/4.</text>
</comment>
<feature type="binding site" evidence="11">
    <location>
        <position position="59"/>
    </location>
    <ligand>
        <name>Zn(2+)</name>
        <dbReference type="ChEBI" id="CHEBI:29105"/>
        <note>catalytic</note>
    </ligand>
</feature>
<feature type="binding site" evidence="11">
    <location>
        <position position="144"/>
    </location>
    <ligand>
        <name>GTP</name>
        <dbReference type="ChEBI" id="CHEBI:37565"/>
    </ligand>
</feature>
<feature type="active site" description="Nucleophile" evidence="11">
    <location>
        <position position="123"/>
    </location>
</feature>